<evidence type="ECO:0000313" key="3">
    <source>
        <dbReference type="EMBL" id="SDD09930.1"/>
    </source>
</evidence>
<dbReference type="STRING" id="1285928.SAMN04487894_10619"/>
<feature type="region of interest" description="Disordered" evidence="1">
    <location>
        <begin position="66"/>
        <end position="97"/>
    </location>
</feature>
<dbReference type="Proteomes" id="UP000198757">
    <property type="component" value="Unassembled WGS sequence"/>
</dbReference>
<evidence type="ECO:0000256" key="2">
    <source>
        <dbReference type="SAM" id="Phobius"/>
    </source>
</evidence>
<dbReference type="AlphaFoldDB" id="A0A1G6RZ47"/>
<accession>A0A1G6RZ47</accession>
<feature type="transmembrane region" description="Helical" evidence="2">
    <location>
        <begin position="212"/>
        <end position="233"/>
    </location>
</feature>
<reference evidence="4" key="1">
    <citation type="submission" date="2016-10" db="EMBL/GenBank/DDBJ databases">
        <authorList>
            <person name="Varghese N."/>
            <person name="Submissions S."/>
        </authorList>
    </citation>
    <scope>NUCLEOTIDE SEQUENCE [LARGE SCALE GENOMIC DNA]</scope>
    <source>
        <strain evidence="4">DSM 25811 / CCM 8410 / LMG 26954 / E90</strain>
    </source>
</reference>
<keyword evidence="4" id="KW-1185">Reference proteome</keyword>
<name>A0A1G6RZ47_NIADE</name>
<keyword evidence="2" id="KW-1133">Transmembrane helix</keyword>
<keyword evidence="2" id="KW-0812">Transmembrane</keyword>
<evidence type="ECO:0000256" key="1">
    <source>
        <dbReference type="SAM" id="MobiDB-lite"/>
    </source>
</evidence>
<dbReference type="RefSeq" id="WP_090390351.1">
    <property type="nucleotide sequence ID" value="NZ_FMZO01000006.1"/>
</dbReference>
<feature type="compositionally biased region" description="Basic and acidic residues" evidence="1">
    <location>
        <begin position="66"/>
        <end position="95"/>
    </location>
</feature>
<sequence length="239" mass="27777">MSFKTETCAQCGNLFSYDDSLFGRKPEWGGGMLGGYLCSNCANQRKQEQQLKAFREDDRKRQEMDNIIRENEEDDRYQREQREQRRNQELQRQAEYESANPGEYECPNCLYITLKRNASRCPKCHGTVSSSYWYTINKREAEAQEQARLEADEWERARPQREAAERALKKTKAKRKATIIICSIIGPFLIAGIIAVFSGYSFSRGIEKLVEIITMIIFLPIAIGFLFLIYKIWAFFAGD</sequence>
<feature type="transmembrane region" description="Helical" evidence="2">
    <location>
        <begin position="177"/>
        <end position="200"/>
    </location>
</feature>
<proteinExistence type="predicted"/>
<organism evidence="3 4">
    <name type="scientific">Niabella drilacis (strain DSM 25811 / CCM 8410 / CCUG 62505 / LMG 26954 / E90)</name>
    <dbReference type="NCBI Taxonomy" id="1285928"/>
    <lineage>
        <taxon>Bacteria</taxon>
        <taxon>Pseudomonadati</taxon>
        <taxon>Bacteroidota</taxon>
        <taxon>Chitinophagia</taxon>
        <taxon>Chitinophagales</taxon>
        <taxon>Chitinophagaceae</taxon>
        <taxon>Niabella</taxon>
    </lineage>
</organism>
<evidence type="ECO:0000313" key="4">
    <source>
        <dbReference type="Proteomes" id="UP000198757"/>
    </source>
</evidence>
<dbReference type="EMBL" id="FMZO01000006">
    <property type="protein sequence ID" value="SDD09930.1"/>
    <property type="molecule type" value="Genomic_DNA"/>
</dbReference>
<keyword evidence="2" id="KW-0472">Membrane</keyword>
<protein>
    <submittedName>
        <fullName evidence="3">Uncharacterized protein</fullName>
    </submittedName>
</protein>
<gene>
    <name evidence="3" type="ORF">SAMN04487894_10619</name>
</gene>